<dbReference type="PANTHER" id="PTHR22948">
    <property type="entry name" value="TUDOR DOMAIN CONTAINING PROTEIN"/>
    <property type="match status" value="1"/>
</dbReference>
<dbReference type="EMBL" id="LR906549">
    <property type="protein sequence ID" value="CAD7253904.1"/>
    <property type="molecule type" value="Genomic_DNA"/>
</dbReference>
<name>A0A7R9AGQ6_9CRUS</name>
<dbReference type="OrthoDB" id="6341445at2759"/>
<keyword evidence="3" id="KW-1185">Reference proteome</keyword>
<proteinExistence type="predicted"/>
<dbReference type="Proteomes" id="UP000677054">
    <property type="component" value="Unassembled WGS sequence"/>
</dbReference>
<dbReference type="GO" id="GO:0034587">
    <property type="term" value="P:piRNA processing"/>
    <property type="evidence" value="ECO:0007669"/>
    <property type="project" value="TreeGrafter"/>
</dbReference>
<gene>
    <name evidence="2" type="ORF">DSTB1V02_LOCUS13650</name>
</gene>
<dbReference type="InterPro" id="IPR050621">
    <property type="entry name" value="Tudor_domain_containing"/>
</dbReference>
<dbReference type="SUPFAM" id="SSF63748">
    <property type="entry name" value="Tudor/PWWP/MBT"/>
    <property type="match status" value="1"/>
</dbReference>
<evidence type="ECO:0000313" key="2">
    <source>
        <dbReference type="EMBL" id="CAD7253904.1"/>
    </source>
</evidence>
<dbReference type="AlphaFoldDB" id="A0A7R9AGQ6"/>
<accession>A0A7R9AGQ6</accession>
<dbReference type="InterPro" id="IPR002999">
    <property type="entry name" value="Tudor"/>
</dbReference>
<dbReference type="Gene3D" id="2.30.30.140">
    <property type="match status" value="1"/>
</dbReference>
<evidence type="ECO:0000259" key="1">
    <source>
        <dbReference type="PROSITE" id="PS50304"/>
    </source>
</evidence>
<evidence type="ECO:0000313" key="3">
    <source>
        <dbReference type="Proteomes" id="UP000677054"/>
    </source>
</evidence>
<dbReference type="PROSITE" id="PS50304">
    <property type="entry name" value="TUDOR"/>
    <property type="match status" value="1"/>
</dbReference>
<dbReference type="PANTHER" id="PTHR22948:SF29">
    <property type="entry name" value="FI02030P-RELATED"/>
    <property type="match status" value="1"/>
</dbReference>
<organism evidence="2">
    <name type="scientific">Darwinula stevensoni</name>
    <dbReference type="NCBI Taxonomy" id="69355"/>
    <lineage>
        <taxon>Eukaryota</taxon>
        <taxon>Metazoa</taxon>
        <taxon>Ecdysozoa</taxon>
        <taxon>Arthropoda</taxon>
        <taxon>Crustacea</taxon>
        <taxon>Oligostraca</taxon>
        <taxon>Ostracoda</taxon>
        <taxon>Podocopa</taxon>
        <taxon>Podocopida</taxon>
        <taxon>Darwinulocopina</taxon>
        <taxon>Darwinuloidea</taxon>
        <taxon>Darwinulidae</taxon>
        <taxon>Darwinula</taxon>
    </lineage>
</organism>
<dbReference type="Gene3D" id="2.40.50.90">
    <property type="match status" value="1"/>
</dbReference>
<sequence>MVTESVFLYIMAKNVPNVTTFRENTIKLLAVHPDGIPMIDFLDLYREKEVRFPNVGPPVPMEAIGPEEKYERQTFNVKFGEYFGAHIGEIYSPDRFYFQFQNFHIEELDRVTDLMDVTYGSGAGTKYKIPEQYIQPEQVVAAVYYPEKTWHRGIIRRVREDGAVDVLFVDYGATVKINRTDLRWLLRRFMKIPAQAFRARLAHICPPDGASKWPKESSERFLTLVKGKVLCAQLVKNTSSVSIQ</sequence>
<dbReference type="InterPro" id="IPR035437">
    <property type="entry name" value="SNase_OB-fold_sf"/>
</dbReference>
<dbReference type="EMBL" id="CAJPEV010007032">
    <property type="protein sequence ID" value="CAG0904532.1"/>
    <property type="molecule type" value="Genomic_DNA"/>
</dbReference>
<dbReference type="GO" id="GO:0007283">
    <property type="term" value="P:spermatogenesis"/>
    <property type="evidence" value="ECO:0007669"/>
    <property type="project" value="TreeGrafter"/>
</dbReference>
<reference evidence="2" key="1">
    <citation type="submission" date="2020-11" db="EMBL/GenBank/DDBJ databases">
        <authorList>
            <person name="Tran Van P."/>
        </authorList>
    </citation>
    <scope>NUCLEOTIDE SEQUENCE</scope>
</reference>
<dbReference type="SMART" id="SM00333">
    <property type="entry name" value="TUDOR"/>
    <property type="match status" value="1"/>
</dbReference>
<dbReference type="GO" id="GO:0043186">
    <property type="term" value="C:P granule"/>
    <property type="evidence" value="ECO:0007669"/>
    <property type="project" value="TreeGrafter"/>
</dbReference>
<dbReference type="Pfam" id="PF00567">
    <property type="entry name" value="TUDOR"/>
    <property type="match status" value="1"/>
</dbReference>
<feature type="domain" description="Tudor" evidence="1">
    <location>
        <begin position="133"/>
        <end position="192"/>
    </location>
</feature>
<protein>
    <recommendedName>
        <fullName evidence="1">Tudor domain-containing protein</fullName>
    </recommendedName>
</protein>
<dbReference type="GO" id="GO:0030719">
    <property type="term" value="P:P granule organization"/>
    <property type="evidence" value="ECO:0007669"/>
    <property type="project" value="TreeGrafter"/>
</dbReference>